<dbReference type="Gene3D" id="1.10.10.10">
    <property type="entry name" value="Winged helix-like DNA-binding domain superfamily/Winged helix DNA-binding domain"/>
    <property type="match status" value="1"/>
</dbReference>
<dbReference type="GO" id="GO:0006355">
    <property type="term" value="P:regulation of DNA-templated transcription"/>
    <property type="evidence" value="ECO:0007669"/>
    <property type="project" value="InterPro"/>
</dbReference>
<dbReference type="PROSITE" id="PS50043">
    <property type="entry name" value="HTH_LUXR_2"/>
    <property type="match status" value="1"/>
</dbReference>
<dbReference type="GO" id="GO:0003677">
    <property type="term" value="F:DNA binding"/>
    <property type="evidence" value="ECO:0007669"/>
    <property type="project" value="UniProtKB-KW"/>
</dbReference>
<evidence type="ECO:0000313" key="4">
    <source>
        <dbReference type="Proteomes" id="UP000552241"/>
    </source>
</evidence>
<proteinExistence type="predicted"/>
<dbReference type="SMART" id="SM00421">
    <property type="entry name" value="HTH_LUXR"/>
    <property type="match status" value="1"/>
</dbReference>
<evidence type="ECO:0000256" key="1">
    <source>
        <dbReference type="ARBA" id="ARBA00023125"/>
    </source>
</evidence>
<evidence type="ECO:0000259" key="2">
    <source>
        <dbReference type="PROSITE" id="PS50043"/>
    </source>
</evidence>
<keyword evidence="4" id="KW-1185">Reference proteome</keyword>
<protein>
    <submittedName>
        <fullName evidence="3">Response regulator transcription factor</fullName>
    </submittedName>
</protein>
<dbReference type="AlphaFoldDB" id="A0A838ZQ22"/>
<dbReference type="SUPFAM" id="SSF46894">
    <property type="entry name" value="C-terminal effector domain of the bipartite response regulators"/>
    <property type="match status" value="1"/>
</dbReference>
<comment type="caution">
    <text evidence="3">The sequence shown here is derived from an EMBL/GenBank/DDBJ whole genome shotgun (WGS) entry which is preliminary data.</text>
</comment>
<sequence>MEKSMNVYLAIENAILLKGFEGLILEQFNNAQVNVVSNPKELFEINFNKDPETQKILIYDAAIGFDQPNLYLHNLIQTYPNLRALVLTSECNVKRMKFLLNAGISGVLSPEISSKDFVDMLHDVCNGKICLSPKYQKLVINQFCKKEENRNPIGLEINDADSYSENEYVDELFGLTKREKEILCLVCNGMNTKEISEELFISLHTAETHRRNLLNKLDVKNTAQMVKVAVVSKLIAI</sequence>
<dbReference type="PANTHER" id="PTHR43214:SF43">
    <property type="entry name" value="TWO-COMPONENT RESPONSE REGULATOR"/>
    <property type="match status" value="1"/>
</dbReference>
<dbReference type="EMBL" id="JACDZE010000002">
    <property type="protein sequence ID" value="MBA5629747.1"/>
    <property type="molecule type" value="Genomic_DNA"/>
</dbReference>
<organism evidence="3 4">
    <name type="scientific">Moheibacter lacus</name>
    <dbReference type="NCBI Taxonomy" id="2745851"/>
    <lineage>
        <taxon>Bacteria</taxon>
        <taxon>Pseudomonadati</taxon>
        <taxon>Bacteroidota</taxon>
        <taxon>Flavobacteriia</taxon>
        <taxon>Flavobacteriales</taxon>
        <taxon>Weeksellaceae</taxon>
        <taxon>Moheibacter</taxon>
    </lineage>
</organism>
<dbReference type="InterPro" id="IPR039420">
    <property type="entry name" value="WalR-like"/>
</dbReference>
<dbReference type="PRINTS" id="PR00038">
    <property type="entry name" value="HTHLUXR"/>
</dbReference>
<reference evidence="3 4" key="1">
    <citation type="submission" date="2020-07" db="EMBL/GenBank/DDBJ databases">
        <title>Moheibacter lacus sp. nov., a member of the family Flavobacteriaceae isolated from freshwater lake sediment.</title>
        <authorList>
            <person name="Liu Y."/>
        </authorList>
    </citation>
    <scope>NUCLEOTIDE SEQUENCE [LARGE SCALE GENOMIC DNA]</scope>
    <source>
        <strain evidence="3 4">BDHS18</strain>
    </source>
</reference>
<name>A0A838ZQ22_9FLAO</name>
<dbReference type="InterPro" id="IPR016032">
    <property type="entry name" value="Sig_transdc_resp-reg_C-effctor"/>
</dbReference>
<dbReference type="InterPro" id="IPR000792">
    <property type="entry name" value="Tscrpt_reg_LuxR_C"/>
</dbReference>
<evidence type="ECO:0000313" key="3">
    <source>
        <dbReference type="EMBL" id="MBA5629747.1"/>
    </source>
</evidence>
<dbReference type="CDD" id="cd06170">
    <property type="entry name" value="LuxR_C_like"/>
    <property type="match status" value="1"/>
</dbReference>
<dbReference type="Pfam" id="PF00196">
    <property type="entry name" value="GerE"/>
    <property type="match status" value="1"/>
</dbReference>
<feature type="domain" description="HTH luxR-type" evidence="2">
    <location>
        <begin position="168"/>
        <end position="233"/>
    </location>
</feature>
<keyword evidence="1" id="KW-0238">DNA-binding</keyword>
<accession>A0A838ZQ22</accession>
<dbReference type="Proteomes" id="UP000552241">
    <property type="component" value="Unassembled WGS sequence"/>
</dbReference>
<gene>
    <name evidence="3" type="ORF">HU137_08190</name>
</gene>
<dbReference type="Gene3D" id="3.40.50.2300">
    <property type="match status" value="1"/>
</dbReference>
<dbReference type="InterPro" id="IPR036388">
    <property type="entry name" value="WH-like_DNA-bd_sf"/>
</dbReference>
<dbReference type="PANTHER" id="PTHR43214">
    <property type="entry name" value="TWO-COMPONENT RESPONSE REGULATOR"/>
    <property type="match status" value="1"/>
</dbReference>